<evidence type="ECO:0000313" key="1">
    <source>
        <dbReference type="EMBL" id="SDP60752.1"/>
    </source>
</evidence>
<evidence type="ECO:0000313" key="2">
    <source>
        <dbReference type="Proteomes" id="UP000199159"/>
    </source>
</evidence>
<dbReference type="EMBL" id="FNJU01000004">
    <property type="protein sequence ID" value="SDP60752.1"/>
    <property type="molecule type" value="Genomic_DNA"/>
</dbReference>
<proteinExistence type="predicted"/>
<dbReference type="AlphaFoldDB" id="A0A1H0U375"/>
<dbReference type="STRING" id="930152.SAMN05216565_104127"/>
<gene>
    <name evidence="1" type="ORF">SAMN05216565_104127</name>
</gene>
<dbReference type="Proteomes" id="UP000199159">
    <property type="component" value="Unassembled WGS sequence"/>
</dbReference>
<name>A0A1H0U375_9BACI</name>
<sequence>MGFCRKIDKVVNVADKSREVADKCHQLADIRQKVADKPPITLYFEV</sequence>
<accession>A0A1H0U375</accession>
<keyword evidence="2" id="KW-1185">Reference proteome</keyword>
<organism evidence="1 2">
    <name type="scientific">Litchfieldia salsa</name>
    <dbReference type="NCBI Taxonomy" id="930152"/>
    <lineage>
        <taxon>Bacteria</taxon>
        <taxon>Bacillati</taxon>
        <taxon>Bacillota</taxon>
        <taxon>Bacilli</taxon>
        <taxon>Bacillales</taxon>
        <taxon>Bacillaceae</taxon>
        <taxon>Litchfieldia</taxon>
    </lineage>
</organism>
<protein>
    <submittedName>
        <fullName evidence="1">Uncharacterized protein</fullName>
    </submittedName>
</protein>
<reference evidence="2" key="1">
    <citation type="submission" date="2016-10" db="EMBL/GenBank/DDBJ databases">
        <authorList>
            <person name="Varghese N."/>
            <person name="Submissions S."/>
        </authorList>
    </citation>
    <scope>NUCLEOTIDE SEQUENCE [LARGE SCALE GENOMIC DNA]</scope>
    <source>
        <strain evidence="2">IBRC-M10078</strain>
    </source>
</reference>